<name>A0ABP9RZ70_9MICC</name>
<evidence type="ECO:0000256" key="1">
    <source>
        <dbReference type="SAM" id="MobiDB-lite"/>
    </source>
</evidence>
<comment type="caution">
    <text evidence="2">The sequence shown here is derived from an EMBL/GenBank/DDBJ whole genome shotgun (WGS) entry which is preliminary data.</text>
</comment>
<evidence type="ECO:0000313" key="2">
    <source>
        <dbReference type="EMBL" id="GAA5189417.1"/>
    </source>
</evidence>
<protein>
    <submittedName>
        <fullName evidence="2">Uncharacterized protein</fullName>
    </submittedName>
</protein>
<reference evidence="3" key="1">
    <citation type="journal article" date="2019" name="Int. J. Syst. Evol. Microbiol.">
        <title>The Global Catalogue of Microorganisms (GCM) 10K type strain sequencing project: providing services to taxonomists for standard genome sequencing and annotation.</title>
        <authorList>
            <consortium name="The Broad Institute Genomics Platform"/>
            <consortium name="The Broad Institute Genome Sequencing Center for Infectious Disease"/>
            <person name="Wu L."/>
            <person name="Ma J."/>
        </authorList>
    </citation>
    <scope>NUCLEOTIDE SEQUENCE [LARGE SCALE GENOMIC DNA]</scope>
    <source>
        <strain evidence="3">JCM 18514</strain>
    </source>
</reference>
<proteinExistence type="predicted"/>
<feature type="region of interest" description="Disordered" evidence="1">
    <location>
        <begin position="1"/>
        <end position="22"/>
    </location>
</feature>
<evidence type="ECO:0000313" key="3">
    <source>
        <dbReference type="Proteomes" id="UP001500200"/>
    </source>
</evidence>
<keyword evidence="3" id="KW-1185">Reference proteome</keyword>
<dbReference type="EMBL" id="BAABKK010000003">
    <property type="protein sequence ID" value="GAA5189417.1"/>
    <property type="molecule type" value="Genomic_DNA"/>
</dbReference>
<sequence>MRELVEEAAEVEWPGQPFDPNTADGWDRTYCGRHGVLKLVLVPAAGRALAASEVDSELRTGRVGVTTTHLTDSHQMVR</sequence>
<gene>
    <name evidence="2" type="ORF">GCM10023346_03890</name>
</gene>
<feature type="compositionally biased region" description="Acidic residues" evidence="1">
    <location>
        <begin position="1"/>
        <end position="10"/>
    </location>
</feature>
<organism evidence="2 3">
    <name type="scientific">Arthrobacter gyeryongensis</name>
    <dbReference type="NCBI Taxonomy" id="1650592"/>
    <lineage>
        <taxon>Bacteria</taxon>
        <taxon>Bacillati</taxon>
        <taxon>Actinomycetota</taxon>
        <taxon>Actinomycetes</taxon>
        <taxon>Micrococcales</taxon>
        <taxon>Micrococcaceae</taxon>
        <taxon>Arthrobacter</taxon>
    </lineage>
</organism>
<accession>A0ABP9RZ70</accession>
<dbReference type="Proteomes" id="UP001500200">
    <property type="component" value="Unassembled WGS sequence"/>
</dbReference>